<keyword evidence="3" id="KW-1185">Reference proteome</keyword>
<evidence type="ECO:0000313" key="2">
    <source>
        <dbReference type="EMBL" id="UOQ66252.1"/>
    </source>
</evidence>
<dbReference type="PANTHER" id="PTHR43143:SF1">
    <property type="entry name" value="SERINE_THREONINE-PROTEIN PHOSPHATASE CPPED1"/>
    <property type="match status" value="1"/>
</dbReference>
<proteinExistence type="predicted"/>
<dbReference type="InterPro" id="IPR004843">
    <property type="entry name" value="Calcineurin-like_PHP"/>
</dbReference>
<gene>
    <name evidence="2" type="ORF">MUN86_22620</name>
</gene>
<dbReference type="PANTHER" id="PTHR43143">
    <property type="entry name" value="METALLOPHOSPHOESTERASE, CALCINEURIN SUPERFAMILY"/>
    <property type="match status" value="1"/>
</dbReference>
<dbReference type="SUPFAM" id="SSF56300">
    <property type="entry name" value="Metallo-dependent phosphatases"/>
    <property type="match status" value="1"/>
</dbReference>
<name>A0ABY4G5R6_9BACT</name>
<feature type="domain" description="Calcineurin-like phosphoesterase" evidence="1">
    <location>
        <begin position="62"/>
        <end position="233"/>
    </location>
</feature>
<reference evidence="2" key="1">
    <citation type="submission" date="2022-04" db="EMBL/GenBank/DDBJ databases">
        <title>Hymenobacter sp. isolated from the air.</title>
        <authorList>
            <person name="Won M."/>
            <person name="Lee C.-M."/>
            <person name="Woen H.-Y."/>
            <person name="Kwon S.-W."/>
        </authorList>
    </citation>
    <scope>NUCLEOTIDE SEQUENCE</scope>
    <source>
        <strain evidence="2">5420S-77</strain>
    </source>
</reference>
<dbReference type="Proteomes" id="UP000830401">
    <property type="component" value="Chromosome"/>
</dbReference>
<dbReference type="Pfam" id="PF00149">
    <property type="entry name" value="Metallophos"/>
    <property type="match status" value="1"/>
</dbReference>
<accession>A0ABY4G5R6</accession>
<dbReference type="Gene3D" id="3.60.21.10">
    <property type="match status" value="1"/>
</dbReference>
<protein>
    <submittedName>
        <fullName evidence="2">Metallophosphoesterase</fullName>
    </submittedName>
</protein>
<dbReference type="InterPro" id="IPR029052">
    <property type="entry name" value="Metallo-depent_PP-like"/>
</dbReference>
<dbReference type="InterPro" id="IPR051918">
    <property type="entry name" value="STPP_CPPED1"/>
</dbReference>
<organism evidence="2 3">
    <name type="scientific">Hymenobacter volaticus</name>
    <dbReference type="NCBI Taxonomy" id="2932254"/>
    <lineage>
        <taxon>Bacteria</taxon>
        <taxon>Pseudomonadati</taxon>
        <taxon>Bacteroidota</taxon>
        <taxon>Cytophagia</taxon>
        <taxon>Cytophagales</taxon>
        <taxon>Hymenobacteraceae</taxon>
        <taxon>Hymenobacter</taxon>
    </lineage>
</organism>
<evidence type="ECO:0000259" key="1">
    <source>
        <dbReference type="Pfam" id="PF00149"/>
    </source>
</evidence>
<dbReference type="RefSeq" id="WP_245120230.1">
    <property type="nucleotide sequence ID" value="NZ_CP095061.1"/>
</dbReference>
<sequence>MSLSTSFRLRASSCAAALTLLGGCEILEFSPNAYNGSKDQTNLTAKHLARLAANPLPPGDTLRFVFSGDSQRFYDHAENLVKSVNQQRGLSMMVIAGDISDFGLAREMRWIDERLSKLNIPYLTVIGNHDQVGNGREAYQHIFGPLNYSFIYGDTKFTFIDTNSREYNFNGKIPDVPWLQQQVSNLQGAKRQVVMSHVPPDDGDFDSRLTPAYTNTLATAPKLVFELNGHRHSFRIGETFNDGVTYINSSSFERDQYIILTVWNDANDQPKYRLKTVHF</sequence>
<dbReference type="EMBL" id="CP095061">
    <property type="protein sequence ID" value="UOQ66252.1"/>
    <property type="molecule type" value="Genomic_DNA"/>
</dbReference>
<evidence type="ECO:0000313" key="3">
    <source>
        <dbReference type="Proteomes" id="UP000830401"/>
    </source>
</evidence>